<name>A0A0F8ZTL9_9ZZZZ</name>
<accession>A0A0F8ZTL9</accession>
<organism evidence="1">
    <name type="scientific">marine sediment metagenome</name>
    <dbReference type="NCBI Taxonomy" id="412755"/>
    <lineage>
        <taxon>unclassified sequences</taxon>
        <taxon>metagenomes</taxon>
        <taxon>ecological metagenomes</taxon>
    </lineage>
</organism>
<comment type="caution">
    <text evidence="1">The sequence shown here is derived from an EMBL/GenBank/DDBJ whole genome shotgun (WGS) entry which is preliminary data.</text>
</comment>
<proteinExistence type="predicted"/>
<sequence length="58" mass="6995">MLRIDDIPNYYPKKESAIRKHKQQFWNKRSTIIKWNQATFKIQYSSIDTTFQLSGSKD</sequence>
<gene>
    <name evidence="1" type="ORF">LCGC14_2654890</name>
</gene>
<evidence type="ECO:0000313" key="1">
    <source>
        <dbReference type="EMBL" id="KKK97222.1"/>
    </source>
</evidence>
<reference evidence="1" key="1">
    <citation type="journal article" date="2015" name="Nature">
        <title>Complex archaea that bridge the gap between prokaryotes and eukaryotes.</title>
        <authorList>
            <person name="Spang A."/>
            <person name="Saw J.H."/>
            <person name="Jorgensen S.L."/>
            <person name="Zaremba-Niedzwiedzka K."/>
            <person name="Martijn J."/>
            <person name="Lind A.E."/>
            <person name="van Eijk R."/>
            <person name="Schleper C."/>
            <person name="Guy L."/>
            <person name="Ettema T.J."/>
        </authorList>
    </citation>
    <scope>NUCLEOTIDE SEQUENCE</scope>
</reference>
<protein>
    <submittedName>
        <fullName evidence="1">Uncharacterized protein</fullName>
    </submittedName>
</protein>
<feature type="non-terminal residue" evidence="1">
    <location>
        <position position="58"/>
    </location>
</feature>
<dbReference type="EMBL" id="LAZR01046147">
    <property type="protein sequence ID" value="KKK97222.1"/>
    <property type="molecule type" value="Genomic_DNA"/>
</dbReference>
<dbReference type="AlphaFoldDB" id="A0A0F8ZTL9"/>